<dbReference type="EMBL" id="BLXT01003028">
    <property type="protein sequence ID" value="GFO00077.1"/>
    <property type="molecule type" value="Genomic_DNA"/>
</dbReference>
<sequence>MAKLGKWVSPEKPREAEARKERKACVKLYREASKCRIIDRTKKQAKHVQADKQTGGQTDQSTSADVFCREWQEGGREGVALIKLTMEGGVWRDWVAMAEMGAGTRPARGHFREGKTMGGCGGVGIKTWAQGPSETRGCRIFAPAKQLVGRSSKLERLYFSPRKSEPESNPGRRHRCSPMSHFGPHKQF</sequence>
<keyword evidence="3" id="KW-1185">Reference proteome</keyword>
<accession>A0AAV3ZZG9</accession>
<reference evidence="2 3" key="1">
    <citation type="journal article" date="2021" name="Elife">
        <title>Chloroplast acquisition without the gene transfer in kleptoplastic sea slugs, Plakobranchus ocellatus.</title>
        <authorList>
            <person name="Maeda T."/>
            <person name="Takahashi S."/>
            <person name="Yoshida T."/>
            <person name="Shimamura S."/>
            <person name="Takaki Y."/>
            <person name="Nagai Y."/>
            <person name="Toyoda A."/>
            <person name="Suzuki Y."/>
            <person name="Arimoto A."/>
            <person name="Ishii H."/>
            <person name="Satoh N."/>
            <person name="Nishiyama T."/>
            <person name="Hasebe M."/>
            <person name="Maruyama T."/>
            <person name="Minagawa J."/>
            <person name="Obokata J."/>
            <person name="Shigenobu S."/>
        </authorList>
    </citation>
    <scope>NUCLEOTIDE SEQUENCE [LARGE SCALE GENOMIC DNA]</scope>
</reference>
<feature type="compositionally biased region" description="Basic and acidic residues" evidence="1">
    <location>
        <begin position="9"/>
        <end position="20"/>
    </location>
</feature>
<feature type="region of interest" description="Disordered" evidence="1">
    <location>
        <begin position="40"/>
        <end position="63"/>
    </location>
</feature>
<evidence type="ECO:0000313" key="2">
    <source>
        <dbReference type="EMBL" id="GFO00077.1"/>
    </source>
</evidence>
<comment type="caution">
    <text evidence="2">The sequence shown here is derived from an EMBL/GenBank/DDBJ whole genome shotgun (WGS) entry which is preliminary data.</text>
</comment>
<feature type="compositionally biased region" description="Polar residues" evidence="1">
    <location>
        <begin position="51"/>
        <end position="63"/>
    </location>
</feature>
<name>A0AAV3ZZG9_9GAST</name>
<dbReference type="AlphaFoldDB" id="A0AAV3ZZG9"/>
<proteinExistence type="predicted"/>
<feature type="region of interest" description="Disordered" evidence="1">
    <location>
        <begin position="158"/>
        <end position="188"/>
    </location>
</feature>
<evidence type="ECO:0000256" key="1">
    <source>
        <dbReference type="SAM" id="MobiDB-lite"/>
    </source>
</evidence>
<gene>
    <name evidence="2" type="ORF">PoB_002658200</name>
</gene>
<organism evidence="2 3">
    <name type="scientific">Plakobranchus ocellatus</name>
    <dbReference type="NCBI Taxonomy" id="259542"/>
    <lineage>
        <taxon>Eukaryota</taxon>
        <taxon>Metazoa</taxon>
        <taxon>Spiralia</taxon>
        <taxon>Lophotrochozoa</taxon>
        <taxon>Mollusca</taxon>
        <taxon>Gastropoda</taxon>
        <taxon>Heterobranchia</taxon>
        <taxon>Euthyneura</taxon>
        <taxon>Panpulmonata</taxon>
        <taxon>Sacoglossa</taxon>
        <taxon>Placobranchoidea</taxon>
        <taxon>Plakobranchidae</taxon>
        <taxon>Plakobranchus</taxon>
    </lineage>
</organism>
<protein>
    <submittedName>
        <fullName evidence="2">Uncharacterized protein</fullName>
    </submittedName>
</protein>
<evidence type="ECO:0000313" key="3">
    <source>
        <dbReference type="Proteomes" id="UP000735302"/>
    </source>
</evidence>
<feature type="region of interest" description="Disordered" evidence="1">
    <location>
        <begin position="1"/>
        <end position="20"/>
    </location>
</feature>
<dbReference type="Proteomes" id="UP000735302">
    <property type="component" value="Unassembled WGS sequence"/>
</dbReference>